<evidence type="ECO:0000256" key="1">
    <source>
        <dbReference type="SAM" id="MobiDB-lite"/>
    </source>
</evidence>
<dbReference type="AlphaFoldDB" id="A0A0W8CXY5"/>
<dbReference type="GO" id="GO:0035091">
    <property type="term" value="F:phosphatidylinositol binding"/>
    <property type="evidence" value="ECO:0007669"/>
    <property type="project" value="InterPro"/>
</dbReference>
<evidence type="ECO:0000313" key="4">
    <source>
        <dbReference type="Proteomes" id="UP000052943"/>
    </source>
</evidence>
<protein>
    <recommendedName>
        <fullName evidence="2">PX domain-containing protein</fullName>
    </recommendedName>
</protein>
<evidence type="ECO:0000259" key="2">
    <source>
        <dbReference type="PROSITE" id="PS50195"/>
    </source>
</evidence>
<dbReference type="SUPFAM" id="SSF64268">
    <property type="entry name" value="PX domain"/>
    <property type="match status" value="1"/>
</dbReference>
<feature type="domain" description="PX" evidence="2">
    <location>
        <begin position="61"/>
        <end position="241"/>
    </location>
</feature>
<dbReference type="Gene3D" id="3.30.1520.10">
    <property type="entry name" value="Phox-like domain"/>
    <property type="match status" value="1"/>
</dbReference>
<feature type="region of interest" description="Disordered" evidence="1">
    <location>
        <begin position="1"/>
        <end position="40"/>
    </location>
</feature>
<dbReference type="PROSITE" id="PS50195">
    <property type="entry name" value="PX"/>
    <property type="match status" value="1"/>
</dbReference>
<proteinExistence type="predicted"/>
<organism evidence="3 4">
    <name type="scientific">Phytophthora nicotianae</name>
    <name type="common">Potato buckeye rot agent</name>
    <name type="synonym">Phytophthora parasitica</name>
    <dbReference type="NCBI Taxonomy" id="4792"/>
    <lineage>
        <taxon>Eukaryota</taxon>
        <taxon>Sar</taxon>
        <taxon>Stramenopiles</taxon>
        <taxon>Oomycota</taxon>
        <taxon>Peronosporomycetes</taxon>
        <taxon>Peronosporales</taxon>
        <taxon>Peronosporaceae</taxon>
        <taxon>Phytophthora</taxon>
    </lineage>
</organism>
<name>A0A0W8CXY5_PHYNI</name>
<dbReference type="OrthoDB" id="105473at2759"/>
<sequence length="247" mass="28322">MRPRPTTSDSDVSELQRCSSIPSQITTASSPEDSDELGEQWPSGLGRLSHLSAMSKFSMKLNQIHHIKICATNNETKDGATVYVLNVYLRFVQKGLPPPPGLGESEGQRKKRLRLEREMECPLYQVEHRYSEFRELRRRIMETVRARGGRYHQHCSYCSRVKFIDSSTSFPPRVPNRGFMATCTGWRQICTHFRKRQLESFVNQLLKAAKDLSYRTGRGQCERFLVVSQILSSFLSAPSMLATESVW</sequence>
<dbReference type="InterPro" id="IPR036871">
    <property type="entry name" value="PX_dom_sf"/>
</dbReference>
<dbReference type="InterPro" id="IPR001683">
    <property type="entry name" value="PX_dom"/>
</dbReference>
<evidence type="ECO:0000313" key="3">
    <source>
        <dbReference type="EMBL" id="KUF88885.1"/>
    </source>
</evidence>
<gene>
    <name evidence="3" type="ORF">AM587_10013220</name>
</gene>
<feature type="compositionally biased region" description="Polar residues" evidence="1">
    <location>
        <begin position="16"/>
        <end position="31"/>
    </location>
</feature>
<dbReference type="EMBL" id="LNFO01001761">
    <property type="protein sequence ID" value="KUF88885.1"/>
    <property type="molecule type" value="Genomic_DNA"/>
</dbReference>
<accession>A0A0W8CXY5</accession>
<feature type="compositionally biased region" description="Polar residues" evidence="1">
    <location>
        <begin position="1"/>
        <end position="10"/>
    </location>
</feature>
<reference evidence="3 4" key="1">
    <citation type="submission" date="2015-11" db="EMBL/GenBank/DDBJ databases">
        <title>Genomes and virulence difference between two physiological races of Phytophthora nicotianae.</title>
        <authorList>
            <person name="Liu H."/>
            <person name="Ma X."/>
            <person name="Yu H."/>
            <person name="Fang D."/>
            <person name="Li Y."/>
            <person name="Wang X."/>
            <person name="Wang W."/>
            <person name="Dong Y."/>
            <person name="Xiao B."/>
        </authorList>
    </citation>
    <scope>NUCLEOTIDE SEQUENCE [LARGE SCALE GENOMIC DNA]</scope>
    <source>
        <strain evidence="4">race 0</strain>
    </source>
</reference>
<comment type="caution">
    <text evidence="3">The sequence shown here is derived from an EMBL/GenBank/DDBJ whole genome shotgun (WGS) entry which is preliminary data.</text>
</comment>
<dbReference type="Proteomes" id="UP000052943">
    <property type="component" value="Unassembled WGS sequence"/>
</dbReference>